<sequence length="139" mass="15689">MVSIKSFKLPGSHRHLDNIVTVKPFNDIGHLRFFSTTHFDSCFILLISLLSNLHPFIYVRVQSPSFSLVNGQMQQGGRVSGLFSTFLGIKGTSLYSRGLEGGVLILLDISRVPSVVPPLQDYSPPFWKFLFQRILKFTM</sequence>
<gene>
    <name evidence="1" type="ORF">AVEN_254543_1</name>
</gene>
<dbReference type="EMBL" id="BGPR01006918">
    <property type="protein sequence ID" value="GBN22903.1"/>
    <property type="molecule type" value="Genomic_DNA"/>
</dbReference>
<protein>
    <submittedName>
        <fullName evidence="1">Uncharacterized protein</fullName>
    </submittedName>
</protein>
<dbReference type="Proteomes" id="UP000499080">
    <property type="component" value="Unassembled WGS sequence"/>
</dbReference>
<name>A0A4Y2M8N7_ARAVE</name>
<dbReference type="AlphaFoldDB" id="A0A4Y2M8N7"/>
<accession>A0A4Y2M8N7</accession>
<proteinExistence type="predicted"/>
<evidence type="ECO:0000313" key="1">
    <source>
        <dbReference type="EMBL" id="GBN22903.1"/>
    </source>
</evidence>
<keyword evidence="2" id="KW-1185">Reference proteome</keyword>
<organism evidence="1 2">
    <name type="scientific">Araneus ventricosus</name>
    <name type="common">Orbweaver spider</name>
    <name type="synonym">Epeira ventricosa</name>
    <dbReference type="NCBI Taxonomy" id="182803"/>
    <lineage>
        <taxon>Eukaryota</taxon>
        <taxon>Metazoa</taxon>
        <taxon>Ecdysozoa</taxon>
        <taxon>Arthropoda</taxon>
        <taxon>Chelicerata</taxon>
        <taxon>Arachnida</taxon>
        <taxon>Araneae</taxon>
        <taxon>Araneomorphae</taxon>
        <taxon>Entelegynae</taxon>
        <taxon>Araneoidea</taxon>
        <taxon>Araneidae</taxon>
        <taxon>Araneus</taxon>
    </lineage>
</organism>
<evidence type="ECO:0000313" key="2">
    <source>
        <dbReference type="Proteomes" id="UP000499080"/>
    </source>
</evidence>
<comment type="caution">
    <text evidence="1">The sequence shown here is derived from an EMBL/GenBank/DDBJ whole genome shotgun (WGS) entry which is preliminary data.</text>
</comment>
<reference evidence="1 2" key="1">
    <citation type="journal article" date="2019" name="Sci. Rep.">
        <title>Orb-weaving spider Araneus ventricosus genome elucidates the spidroin gene catalogue.</title>
        <authorList>
            <person name="Kono N."/>
            <person name="Nakamura H."/>
            <person name="Ohtoshi R."/>
            <person name="Moran D.A.P."/>
            <person name="Shinohara A."/>
            <person name="Yoshida Y."/>
            <person name="Fujiwara M."/>
            <person name="Mori M."/>
            <person name="Tomita M."/>
            <person name="Arakawa K."/>
        </authorList>
    </citation>
    <scope>NUCLEOTIDE SEQUENCE [LARGE SCALE GENOMIC DNA]</scope>
</reference>